<dbReference type="EMBL" id="JAVDYC010000001">
    <property type="protein sequence ID" value="MDR7325406.1"/>
    <property type="molecule type" value="Genomic_DNA"/>
</dbReference>
<protein>
    <submittedName>
        <fullName evidence="1">Uncharacterized protein</fullName>
    </submittedName>
</protein>
<accession>A0AAE4CTK5</accession>
<name>A0AAE4CTK5_9ACTN</name>
<dbReference type="AlphaFoldDB" id="A0AAE4CTK5"/>
<gene>
    <name evidence="1" type="ORF">J2S44_005656</name>
</gene>
<dbReference type="InterPro" id="IPR012338">
    <property type="entry name" value="Beta-lactam/transpept-like"/>
</dbReference>
<evidence type="ECO:0000313" key="1">
    <source>
        <dbReference type="EMBL" id="MDR7325406.1"/>
    </source>
</evidence>
<sequence>MKTTAPIPAAFQILGDHGLGLMRKDTPCGVVRGHGGDTNGHHSTAVTTADGRRTAVSDTTISPGGDARRYLRLALAAEDALSCELLGKPVPTEVLGKLRGTTPLPPLEEDN</sequence>
<proteinExistence type="predicted"/>
<reference evidence="1 2" key="1">
    <citation type="submission" date="2023-07" db="EMBL/GenBank/DDBJ databases">
        <title>Sequencing the genomes of 1000 actinobacteria strains.</title>
        <authorList>
            <person name="Klenk H.-P."/>
        </authorList>
    </citation>
    <scope>NUCLEOTIDE SEQUENCE [LARGE SCALE GENOMIC DNA]</scope>
    <source>
        <strain evidence="1 2">DSM 44711</strain>
    </source>
</reference>
<organism evidence="1 2">
    <name type="scientific">Catenuloplanes niger</name>
    <dbReference type="NCBI Taxonomy" id="587534"/>
    <lineage>
        <taxon>Bacteria</taxon>
        <taxon>Bacillati</taxon>
        <taxon>Actinomycetota</taxon>
        <taxon>Actinomycetes</taxon>
        <taxon>Micromonosporales</taxon>
        <taxon>Micromonosporaceae</taxon>
        <taxon>Catenuloplanes</taxon>
    </lineage>
</organism>
<dbReference type="Proteomes" id="UP001183629">
    <property type="component" value="Unassembled WGS sequence"/>
</dbReference>
<evidence type="ECO:0000313" key="2">
    <source>
        <dbReference type="Proteomes" id="UP001183629"/>
    </source>
</evidence>
<dbReference type="Gene3D" id="3.40.710.10">
    <property type="entry name" value="DD-peptidase/beta-lactamase superfamily"/>
    <property type="match status" value="1"/>
</dbReference>
<comment type="caution">
    <text evidence="1">The sequence shown here is derived from an EMBL/GenBank/DDBJ whole genome shotgun (WGS) entry which is preliminary data.</text>
</comment>
<keyword evidence="2" id="KW-1185">Reference proteome</keyword>